<keyword evidence="2" id="KW-1003">Cell membrane</keyword>
<evidence type="ECO:0000256" key="11">
    <source>
        <dbReference type="ARBA" id="ARBA00073785"/>
    </source>
</evidence>
<evidence type="ECO:0000256" key="13">
    <source>
        <dbReference type="SAM" id="SignalP"/>
    </source>
</evidence>
<keyword evidence="4 13" id="KW-0732">Signal</keyword>
<keyword evidence="9" id="KW-0325">Glycoprotein</keyword>
<gene>
    <name evidence="16" type="primary">LOC110975937</name>
</gene>
<evidence type="ECO:0000256" key="9">
    <source>
        <dbReference type="ARBA" id="ARBA00023180"/>
    </source>
</evidence>
<dbReference type="AlphaFoldDB" id="A0A8B7XXI7"/>
<feature type="transmembrane region" description="Helical" evidence="12">
    <location>
        <begin position="678"/>
        <end position="695"/>
    </location>
</feature>
<dbReference type="KEGG" id="aplc:110975937"/>
<feature type="transmembrane region" description="Helical" evidence="12">
    <location>
        <begin position="579"/>
        <end position="600"/>
    </location>
</feature>
<sequence length="786" mass="89651">MGDYRREFAVKSVMRLLLVFVVVQGTACERKENLYLLGLFPTYVNQSMASIGRDCLQSARLALEHVNADPNVLSDFNLTMIELDTSNNEGWTVNELLQELLMNVSNRSSEPVMIIGPLRNEITQIVSLTTSFWHLVQISYGSHEPHLGDRSHYPFLYRTIMSNTGYNDPRVLMIKQWGWKRVATLGRTESTMAMEDMHTKLINNSIEIIAKENFDDDLVQPFKFFKEKDVRIIVGNFYEFQARKVFCEAYKSGLYGSKYAWMIFGHYEPKWWLDGDLYGCTQEEMTAAVEGAISVGFQTLSTEEVETIGRITPSEYRDIMLAKTGTDYRVEIKPTPYAYDAVWAAALALNATIPVIQPKTLDQFFYSDTKMTRSFCKSLDELSFMGVSGLVSFDSNGDRRGEFRIRRIINGSDYDIGHYNRATDTIEWFYTVEEIFFTSDGKPPADSDITVTVYRKDSVSYELFVSMTAFASVGIAMACGFLAFNIFYRNERLIKMSSPNLNDLIIVGCIMTYMTAILLGVDARLLTDWQLRIMCRFRAWLFAISFTLSFGAMFSKTWRVYSIFTNKKLQKRVIKDYRLFAMVGVLLLIDIAILVLWQILDNITITIKVLSEKDHEDIPNMKVVIQQHNCSGDLSTYFIWAVYIYKGLLLVFGTFIVWQTRNVNIPALNDSKYIGLSIYNVVIFSALGVSLSYLLADNSGYTYAIVGGLVIFCTTLTLCLLFLPKVLRIIYGYAPEEVGTRVMSNINGRQGTRNGPCEERTRSVVLGGEYSTVVQEERERPSEARI</sequence>
<evidence type="ECO:0000256" key="4">
    <source>
        <dbReference type="ARBA" id="ARBA00022729"/>
    </source>
</evidence>
<dbReference type="GO" id="GO:0004965">
    <property type="term" value="F:G protein-coupled GABA receptor activity"/>
    <property type="evidence" value="ECO:0007669"/>
    <property type="project" value="InterPro"/>
</dbReference>
<organism evidence="15 16">
    <name type="scientific">Acanthaster planci</name>
    <name type="common">Crown-of-thorns starfish</name>
    <dbReference type="NCBI Taxonomy" id="133434"/>
    <lineage>
        <taxon>Eukaryota</taxon>
        <taxon>Metazoa</taxon>
        <taxon>Echinodermata</taxon>
        <taxon>Eleutherozoa</taxon>
        <taxon>Asterozoa</taxon>
        <taxon>Asteroidea</taxon>
        <taxon>Valvatacea</taxon>
        <taxon>Valvatida</taxon>
        <taxon>Acanthasteridae</taxon>
        <taxon>Acanthaster</taxon>
    </lineage>
</organism>
<keyword evidence="3 12" id="KW-0812">Transmembrane</keyword>
<evidence type="ECO:0000256" key="2">
    <source>
        <dbReference type="ARBA" id="ARBA00022475"/>
    </source>
</evidence>
<feature type="transmembrane region" description="Helical" evidence="12">
    <location>
        <begin position="500"/>
        <end position="519"/>
    </location>
</feature>
<evidence type="ECO:0000256" key="1">
    <source>
        <dbReference type="ARBA" id="ARBA00004651"/>
    </source>
</evidence>
<evidence type="ECO:0000256" key="3">
    <source>
        <dbReference type="ARBA" id="ARBA00022692"/>
    </source>
</evidence>
<dbReference type="InterPro" id="IPR017978">
    <property type="entry name" value="GPCR_3_C"/>
</dbReference>
<evidence type="ECO:0000256" key="8">
    <source>
        <dbReference type="ARBA" id="ARBA00023170"/>
    </source>
</evidence>
<evidence type="ECO:0000256" key="5">
    <source>
        <dbReference type="ARBA" id="ARBA00022989"/>
    </source>
</evidence>
<dbReference type="Gene3D" id="3.40.50.2300">
    <property type="match status" value="2"/>
</dbReference>
<evidence type="ECO:0000256" key="10">
    <source>
        <dbReference type="ARBA" id="ARBA00023224"/>
    </source>
</evidence>
<evidence type="ECO:0000256" key="12">
    <source>
        <dbReference type="SAM" id="Phobius"/>
    </source>
</evidence>
<proteinExistence type="predicted"/>
<dbReference type="PANTHER" id="PTHR10519:SF74">
    <property type="entry name" value="GAMMA-AMINOBUTYRIC ACID TYPE B RECEPTOR SUBUNIT 2"/>
    <property type="match status" value="1"/>
</dbReference>
<dbReference type="RefSeq" id="XP_022084511.1">
    <property type="nucleotide sequence ID" value="XM_022228819.1"/>
</dbReference>
<keyword evidence="15" id="KW-1185">Reference proteome</keyword>
<feature type="domain" description="G-protein coupled receptors family 3 profile" evidence="14">
    <location>
        <begin position="470"/>
        <end position="731"/>
    </location>
</feature>
<comment type="subcellular location">
    <subcellularLocation>
        <location evidence="1">Cell membrane</location>
        <topology evidence="1">Multi-pass membrane protein</topology>
    </subcellularLocation>
</comment>
<dbReference type="Pfam" id="PF00003">
    <property type="entry name" value="7tm_3"/>
    <property type="match status" value="1"/>
</dbReference>
<keyword evidence="7 12" id="KW-0472">Membrane</keyword>
<dbReference type="CDD" id="cd06366">
    <property type="entry name" value="PBP1_GABAb_receptor"/>
    <property type="match status" value="1"/>
</dbReference>
<feature type="chain" id="PRO_5034716109" description="Gamma-aminobutyric acid type B receptor subunit 2" evidence="13">
    <location>
        <begin position="29"/>
        <end position="786"/>
    </location>
</feature>
<feature type="transmembrane region" description="Helical" evidence="12">
    <location>
        <begin position="463"/>
        <end position="488"/>
    </location>
</feature>
<dbReference type="OrthoDB" id="2150267at2759"/>
<keyword evidence="6" id="KW-0297">G-protein coupled receptor</keyword>
<dbReference type="PANTHER" id="PTHR10519">
    <property type="entry name" value="GABA-B RECEPTOR"/>
    <property type="match status" value="1"/>
</dbReference>
<dbReference type="Pfam" id="PF01094">
    <property type="entry name" value="ANF_receptor"/>
    <property type="match status" value="1"/>
</dbReference>
<reference evidence="16" key="1">
    <citation type="submission" date="2025-08" db="UniProtKB">
        <authorList>
            <consortium name="RefSeq"/>
        </authorList>
    </citation>
    <scope>IDENTIFICATION</scope>
</reference>
<keyword evidence="5 12" id="KW-1133">Transmembrane helix</keyword>
<dbReference type="SUPFAM" id="SSF53822">
    <property type="entry name" value="Periplasmic binding protein-like I"/>
    <property type="match status" value="1"/>
</dbReference>
<dbReference type="GO" id="GO:0007214">
    <property type="term" value="P:gamma-aminobutyric acid signaling pathway"/>
    <property type="evidence" value="ECO:0007669"/>
    <property type="project" value="TreeGrafter"/>
</dbReference>
<dbReference type="InterPro" id="IPR002455">
    <property type="entry name" value="GPCR3_GABA-B"/>
</dbReference>
<dbReference type="OMA" id="WRVYSIF"/>
<dbReference type="InterPro" id="IPR028082">
    <property type="entry name" value="Peripla_BP_I"/>
</dbReference>
<feature type="transmembrane region" description="Helical" evidence="12">
    <location>
        <begin position="637"/>
        <end position="658"/>
    </location>
</feature>
<evidence type="ECO:0000313" key="16">
    <source>
        <dbReference type="RefSeq" id="XP_022084511.1"/>
    </source>
</evidence>
<feature type="transmembrane region" description="Helical" evidence="12">
    <location>
        <begin position="701"/>
        <end position="723"/>
    </location>
</feature>
<accession>A0A8B7XXI7</accession>
<dbReference type="PRINTS" id="PR01177">
    <property type="entry name" value="GABAB1RECPTR"/>
</dbReference>
<dbReference type="Proteomes" id="UP000694845">
    <property type="component" value="Unplaced"/>
</dbReference>
<feature type="signal peptide" evidence="13">
    <location>
        <begin position="1"/>
        <end position="28"/>
    </location>
</feature>
<evidence type="ECO:0000313" key="15">
    <source>
        <dbReference type="Proteomes" id="UP000694845"/>
    </source>
</evidence>
<dbReference type="PRINTS" id="PR01176">
    <property type="entry name" value="GABABRECEPTR"/>
</dbReference>
<dbReference type="InterPro" id="IPR001828">
    <property type="entry name" value="ANF_lig-bd_rcpt"/>
</dbReference>
<evidence type="ECO:0000256" key="6">
    <source>
        <dbReference type="ARBA" id="ARBA00023040"/>
    </source>
</evidence>
<keyword evidence="8" id="KW-0675">Receptor</keyword>
<protein>
    <recommendedName>
        <fullName evidence="11">Gamma-aminobutyric acid type B receptor subunit 2</fullName>
    </recommendedName>
</protein>
<dbReference type="GeneID" id="110975937"/>
<evidence type="ECO:0000259" key="14">
    <source>
        <dbReference type="PROSITE" id="PS50259"/>
    </source>
</evidence>
<feature type="transmembrane region" description="Helical" evidence="12">
    <location>
        <begin position="539"/>
        <end position="558"/>
    </location>
</feature>
<keyword evidence="10" id="KW-0807">Transducer</keyword>
<name>A0A8B7XXI7_ACAPL</name>
<dbReference type="PROSITE" id="PS50259">
    <property type="entry name" value="G_PROTEIN_RECEP_F3_4"/>
    <property type="match status" value="1"/>
</dbReference>
<dbReference type="GO" id="GO:0038039">
    <property type="term" value="C:G protein-coupled receptor heterodimeric complex"/>
    <property type="evidence" value="ECO:0007669"/>
    <property type="project" value="TreeGrafter"/>
</dbReference>
<dbReference type="FunFam" id="3.40.50.2300:FF:000063">
    <property type="entry name" value="Gamma-aminobutyric acid type B receptor subunit"/>
    <property type="match status" value="1"/>
</dbReference>
<evidence type="ECO:0000256" key="7">
    <source>
        <dbReference type="ARBA" id="ARBA00023136"/>
    </source>
</evidence>